<dbReference type="EMBL" id="JADBEO010000013">
    <property type="protein sequence ID" value="MDR4306564.1"/>
    <property type="molecule type" value="Genomic_DNA"/>
</dbReference>
<organism evidence="1 2">
    <name type="scientific">Chelatococcus sambhunathii</name>
    <dbReference type="NCBI Taxonomy" id="363953"/>
    <lineage>
        <taxon>Bacteria</taxon>
        <taxon>Pseudomonadati</taxon>
        <taxon>Pseudomonadota</taxon>
        <taxon>Alphaproteobacteria</taxon>
        <taxon>Hyphomicrobiales</taxon>
        <taxon>Chelatococcaceae</taxon>
        <taxon>Chelatococcus</taxon>
    </lineage>
</organism>
<gene>
    <name evidence="1" type="ORF">IHQ68_08035</name>
</gene>
<evidence type="ECO:0000313" key="1">
    <source>
        <dbReference type="EMBL" id="MDR4306564.1"/>
    </source>
</evidence>
<accession>A0ABU1DEN7</accession>
<evidence type="ECO:0000313" key="2">
    <source>
        <dbReference type="Proteomes" id="UP001181622"/>
    </source>
</evidence>
<keyword evidence="2" id="KW-1185">Reference proteome</keyword>
<dbReference type="Proteomes" id="UP001181622">
    <property type="component" value="Unassembled WGS sequence"/>
</dbReference>
<dbReference type="InterPro" id="IPR006448">
    <property type="entry name" value="Phage_term_ssu_P27"/>
</dbReference>
<sequence>MRGRKPAAIVSGSATVAATPRAPTWLSPDAKAEWKRVAPILAERGTLTEADLGTLESYVTATGIVREAQRAITRDGLITATPDGPKRHPAFGIMNAAMTTARLCAAELGLTPVSRSRPSIREDHADDDADLGL</sequence>
<reference evidence="1" key="1">
    <citation type="submission" date="2020-10" db="EMBL/GenBank/DDBJ databases">
        <authorList>
            <person name="Abbas A."/>
            <person name="Razzaq R."/>
            <person name="Waqas M."/>
            <person name="Abbas N."/>
            <person name="Nielsen T.K."/>
            <person name="Hansen L.H."/>
            <person name="Hussain S."/>
            <person name="Shahid M."/>
        </authorList>
    </citation>
    <scope>NUCLEOTIDE SEQUENCE</scope>
    <source>
        <strain evidence="1">S14</strain>
    </source>
</reference>
<protein>
    <submittedName>
        <fullName evidence="1">Phage terminase small subunit P27 family</fullName>
    </submittedName>
</protein>
<name>A0ABU1DEN7_9HYPH</name>
<proteinExistence type="predicted"/>
<dbReference type="RefSeq" id="WP_309390545.1">
    <property type="nucleotide sequence ID" value="NZ_JADBEO010000013.1"/>
</dbReference>
<comment type="caution">
    <text evidence="1">The sequence shown here is derived from an EMBL/GenBank/DDBJ whole genome shotgun (WGS) entry which is preliminary data.</text>
</comment>
<dbReference type="NCBIfam" id="TIGR01558">
    <property type="entry name" value="sm_term_P27"/>
    <property type="match status" value="1"/>
</dbReference>
<dbReference type="Pfam" id="PF05119">
    <property type="entry name" value="Terminase_4"/>
    <property type="match status" value="1"/>
</dbReference>